<sequence>MLQSLHVKNLALIDEAEVDLTSGLNIMTGETGAGKSIIIGSINIALGEKVPKEMIRDNADYGLVELTFFVESERVKKALADLEIELEDDCLIISRKIINGRSISKINAETVPVSKVRQAAALLIDIHGQHEHQSLLVKKNHIHILDEYAKQDLKDEKEQLKEAYTVYKALKKELEEANTDTSEREREISFLSYEVDEIEEAQLMAGEDEQLEQEYKWLVNGQKILEAASGAYEKTAEGFESATEQISYALKNLSSVSEYDEQLADFESQLSEIDNLLNDFNRELASYLADTTFDEQTFTEVENRLNVINHLKTKYGSTIEEIVTACKEKKERLEKLADYDTYLADLKQRFADSEKKLEQHSEKVSKIRKKSAEELTEAIRKQLMDLNFLDVSFSMQFQRTDSFTANGFDDAEFMISTNPGEPQKSLEKIASGGELSRIMLAIKSVSADADAVGTLIFDEIDTGISGRTAQMVSEKMNALGRNHQIICITHLPQIAAMSDSHYLIEKSVSNQTTISTIRPLDQDESINELARMLGGVKITKMVLENAREMKELAANTKKSLGEEK</sequence>
<evidence type="ECO:0000256" key="5">
    <source>
        <dbReference type="ARBA" id="ARBA00022840"/>
    </source>
</evidence>
<dbReference type="NCBIfam" id="TIGR00634">
    <property type="entry name" value="recN"/>
    <property type="match status" value="1"/>
</dbReference>
<dbReference type="GO" id="GO:0006310">
    <property type="term" value="P:DNA recombination"/>
    <property type="evidence" value="ECO:0007669"/>
    <property type="project" value="InterPro"/>
</dbReference>
<keyword evidence="12" id="KW-1185">Reference proteome</keyword>
<evidence type="ECO:0000313" key="12">
    <source>
        <dbReference type="Proteomes" id="UP000606720"/>
    </source>
</evidence>
<dbReference type="EMBL" id="JACOPH010000003">
    <property type="protein sequence ID" value="MBC5713590.1"/>
    <property type="molecule type" value="Genomic_DNA"/>
</dbReference>
<feature type="coiled-coil region" evidence="9">
    <location>
        <begin position="150"/>
        <end position="187"/>
    </location>
</feature>
<dbReference type="GO" id="GO:0043590">
    <property type="term" value="C:bacterial nucleoid"/>
    <property type="evidence" value="ECO:0007669"/>
    <property type="project" value="TreeGrafter"/>
</dbReference>
<evidence type="ECO:0000256" key="2">
    <source>
        <dbReference type="ARBA" id="ARBA00021315"/>
    </source>
</evidence>
<dbReference type="InterPro" id="IPR027417">
    <property type="entry name" value="P-loop_NTPase"/>
</dbReference>
<comment type="function">
    <text evidence="8">May be involved in recombinational repair of damaged DNA.</text>
</comment>
<evidence type="ECO:0000256" key="1">
    <source>
        <dbReference type="ARBA" id="ARBA00009441"/>
    </source>
</evidence>
<protein>
    <recommendedName>
        <fullName evidence="2 8">DNA repair protein RecN</fullName>
    </recommendedName>
    <alternativeName>
        <fullName evidence="7 8">Recombination protein N</fullName>
    </alternativeName>
</protein>
<keyword evidence="9" id="KW-0175">Coiled coil</keyword>
<dbReference type="GO" id="GO:0006302">
    <property type="term" value="P:double-strand break repair"/>
    <property type="evidence" value="ECO:0007669"/>
    <property type="project" value="InterPro"/>
</dbReference>
<feature type="coiled-coil region" evidence="9">
    <location>
        <begin position="343"/>
        <end position="370"/>
    </location>
</feature>
<dbReference type="Proteomes" id="UP000606720">
    <property type="component" value="Unassembled WGS sequence"/>
</dbReference>
<dbReference type="GO" id="GO:0016887">
    <property type="term" value="F:ATP hydrolysis activity"/>
    <property type="evidence" value="ECO:0007669"/>
    <property type="project" value="InterPro"/>
</dbReference>
<keyword evidence="5" id="KW-0067">ATP-binding</keyword>
<dbReference type="CDD" id="cd03241">
    <property type="entry name" value="ABC_RecN"/>
    <property type="match status" value="2"/>
</dbReference>
<keyword evidence="4 8" id="KW-0227">DNA damage</keyword>
<organism evidence="11 12">
    <name type="scientific">Roseburia zhanii</name>
    <dbReference type="NCBI Taxonomy" id="2763064"/>
    <lineage>
        <taxon>Bacteria</taxon>
        <taxon>Bacillati</taxon>
        <taxon>Bacillota</taxon>
        <taxon>Clostridia</taxon>
        <taxon>Lachnospirales</taxon>
        <taxon>Lachnospiraceae</taxon>
        <taxon>Roseburia</taxon>
    </lineage>
</organism>
<feature type="domain" description="Rad50/SbcC-type AAA" evidence="10">
    <location>
        <begin position="4"/>
        <end position="214"/>
    </location>
</feature>
<evidence type="ECO:0000256" key="8">
    <source>
        <dbReference type="PIRNR" id="PIRNR003128"/>
    </source>
</evidence>
<dbReference type="Gene3D" id="3.40.50.300">
    <property type="entry name" value="P-loop containing nucleotide triphosphate hydrolases"/>
    <property type="match status" value="2"/>
</dbReference>
<dbReference type="InterPro" id="IPR004604">
    <property type="entry name" value="DNA_recomb/repair_RecN"/>
</dbReference>
<keyword evidence="3" id="KW-0547">Nucleotide-binding</keyword>
<reference evidence="11" key="1">
    <citation type="submission" date="2020-08" db="EMBL/GenBank/DDBJ databases">
        <title>Genome public.</title>
        <authorList>
            <person name="Liu C."/>
            <person name="Sun Q."/>
        </authorList>
    </citation>
    <scope>NUCLEOTIDE SEQUENCE</scope>
    <source>
        <strain evidence="11">BX1005</strain>
    </source>
</reference>
<proteinExistence type="inferred from homology"/>
<dbReference type="Pfam" id="PF13476">
    <property type="entry name" value="AAA_23"/>
    <property type="match status" value="1"/>
</dbReference>
<accession>A0A923RT84</accession>
<comment type="similarity">
    <text evidence="1 8">Belongs to the RecN family.</text>
</comment>
<evidence type="ECO:0000259" key="10">
    <source>
        <dbReference type="Pfam" id="PF13476"/>
    </source>
</evidence>
<dbReference type="SUPFAM" id="SSF52540">
    <property type="entry name" value="P-loop containing nucleoside triphosphate hydrolases"/>
    <property type="match status" value="1"/>
</dbReference>
<evidence type="ECO:0000256" key="6">
    <source>
        <dbReference type="ARBA" id="ARBA00023204"/>
    </source>
</evidence>
<feature type="coiled-coil region" evidence="9">
    <location>
        <begin position="256"/>
        <end position="283"/>
    </location>
</feature>
<dbReference type="GO" id="GO:0005524">
    <property type="term" value="F:ATP binding"/>
    <property type="evidence" value="ECO:0007669"/>
    <property type="project" value="UniProtKB-KW"/>
</dbReference>
<dbReference type="InterPro" id="IPR038729">
    <property type="entry name" value="Rad50/SbcC_AAA"/>
</dbReference>
<dbReference type="PANTHER" id="PTHR11059:SF0">
    <property type="entry name" value="DNA REPAIR PROTEIN RECN"/>
    <property type="match status" value="1"/>
</dbReference>
<gene>
    <name evidence="11" type="primary">recN</name>
    <name evidence="11" type="ORF">H8S17_05075</name>
</gene>
<dbReference type="FunFam" id="3.40.50.300:FF:000356">
    <property type="entry name" value="DNA repair protein RecN"/>
    <property type="match status" value="1"/>
</dbReference>
<keyword evidence="6 8" id="KW-0234">DNA repair</keyword>
<evidence type="ECO:0000256" key="7">
    <source>
        <dbReference type="ARBA" id="ARBA00033408"/>
    </source>
</evidence>
<dbReference type="AlphaFoldDB" id="A0A923RT84"/>
<dbReference type="PANTHER" id="PTHR11059">
    <property type="entry name" value="DNA REPAIR PROTEIN RECN"/>
    <property type="match status" value="1"/>
</dbReference>
<evidence type="ECO:0000256" key="9">
    <source>
        <dbReference type="SAM" id="Coils"/>
    </source>
</evidence>
<evidence type="ECO:0000256" key="3">
    <source>
        <dbReference type="ARBA" id="ARBA00022741"/>
    </source>
</evidence>
<comment type="caution">
    <text evidence="11">The sequence shown here is derived from an EMBL/GenBank/DDBJ whole genome shotgun (WGS) entry which is preliminary data.</text>
</comment>
<evidence type="ECO:0000256" key="4">
    <source>
        <dbReference type="ARBA" id="ARBA00022763"/>
    </source>
</evidence>
<dbReference type="PIRSF" id="PIRSF003128">
    <property type="entry name" value="RecN"/>
    <property type="match status" value="1"/>
</dbReference>
<dbReference type="RefSeq" id="WP_186866500.1">
    <property type="nucleotide sequence ID" value="NZ_JACOPH010000003.1"/>
</dbReference>
<evidence type="ECO:0000313" key="11">
    <source>
        <dbReference type="EMBL" id="MBC5713590.1"/>
    </source>
</evidence>
<dbReference type="GO" id="GO:0009432">
    <property type="term" value="P:SOS response"/>
    <property type="evidence" value="ECO:0007669"/>
    <property type="project" value="TreeGrafter"/>
</dbReference>
<name>A0A923RT84_9FIRM</name>